<evidence type="ECO:0000313" key="1">
    <source>
        <dbReference type="EMBL" id="QHU21605.1"/>
    </source>
</evidence>
<dbReference type="EMBL" id="MN740990">
    <property type="protein sequence ID" value="QHU21605.1"/>
    <property type="molecule type" value="Genomic_DNA"/>
</dbReference>
<accession>A0A6C0KUG8</accession>
<name>A0A6C0KUG8_9ZZZZ</name>
<protein>
    <submittedName>
        <fullName evidence="1">Uncharacterized protein</fullName>
    </submittedName>
</protein>
<organism evidence="1">
    <name type="scientific">viral metagenome</name>
    <dbReference type="NCBI Taxonomy" id="1070528"/>
    <lineage>
        <taxon>unclassified sequences</taxon>
        <taxon>metagenomes</taxon>
        <taxon>organismal metagenomes</taxon>
    </lineage>
</organism>
<sequence>MKATTKDKQSNYNRVYVDDILPKDIKSQLHKLSDKLRTTKKYIEFTTNCGIINLEDGHLKLLKINDAPIERKNRFIIDKSTITKERILSQIPYDNSVEQVVANYYGNSINVQLVVEGNIKSSGFVPINFYFLVNDSFDLDNEIIAEEIEWFLSVLK</sequence>
<proteinExistence type="predicted"/>
<dbReference type="AlphaFoldDB" id="A0A6C0KUG8"/>
<reference evidence="1" key="1">
    <citation type="journal article" date="2020" name="Nature">
        <title>Giant virus diversity and host interactions through global metagenomics.</title>
        <authorList>
            <person name="Schulz F."/>
            <person name="Roux S."/>
            <person name="Paez-Espino D."/>
            <person name="Jungbluth S."/>
            <person name="Walsh D.A."/>
            <person name="Denef V.J."/>
            <person name="McMahon K.D."/>
            <person name="Konstantinidis K.T."/>
            <person name="Eloe-Fadrosh E.A."/>
            <person name="Kyrpides N.C."/>
            <person name="Woyke T."/>
        </authorList>
    </citation>
    <scope>NUCLEOTIDE SEQUENCE</scope>
    <source>
        <strain evidence="1">GVMAG-S-3300013094-109</strain>
    </source>
</reference>